<protein>
    <submittedName>
        <fullName evidence="3">Uncharacterized protein LOC111458463</fullName>
    </submittedName>
</protein>
<gene>
    <name evidence="3" type="primary">LOC111458463</name>
</gene>
<feature type="compositionally biased region" description="Acidic residues" evidence="1">
    <location>
        <begin position="136"/>
        <end position="147"/>
    </location>
</feature>
<evidence type="ECO:0000313" key="3">
    <source>
        <dbReference type="RefSeq" id="XP_022956923.1"/>
    </source>
</evidence>
<dbReference type="Pfam" id="PF07797">
    <property type="entry name" value="DUF1639"/>
    <property type="match status" value="1"/>
</dbReference>
<feature type="region of interest" description="Disordered" evidence="1">
    <location>
        <begin position="196"/>
        <end position="238"/>
    </location>
</feature>
<dbReference type="Proteomes" id="UP000504609">
    <property type="component" value="Unplaced"/>
</dbReference>
<feature type="region of interest" description="Disordered" evidence="1">
    <location>
        <begin position="251"/>
        <end position="270"/>
    </location>
</feature>
<feature type="compositionally biased region" description="Basic and acidic residues" evidence="1">
    <location>
        <begin position="217"/>
        <end position="238"/>
    </location>
</feature>
<sequence length="300" mass="34052">MVCADSERTPLDSMAMGLERSKPLHNFSLSFLKWGNQRYLRCMKLDSDGPDADADADLPPPSVRPTPAVRLNCRKFHTDRPALFKDSAKRLRASKSKIHDNYDGEEDIAAVREKLMVDLKTAADRMKVEFWRDGVVDDDDDDDDEEDMPNREKKISAPAPAPEKELKSWSLRVRRAASKAPIDTIAEGKGGGKVLKIEKRAEKRAIRNSPLRSGDGGSEKSPGRRLATEKKEREKFSVALSKKEIEEDFMAMMERRPPRRPKKRPRIVQNQIDTLSPGLWLTEITADLYDVPEIQENGKR</sequence>
<proteinExistence type="predicted"/>
<feature type="compositionally biased region" description="Basic residues" evidence="1">
    <location>
        <begin position="257"/>
        <end position="266"/>
    </location>
</feature>
<dbReference type="RefSeq" id="XP_022956923.1">
    <property type="nucleotide sequence ID" value="XM_023101155.1"/>
</dbReference>
<dbReference type="GeneID" id="111458463"/>
<dbReference type="AlphaFoldDB" id="A0A6J1GYM5"/>
<organism evidence="2 3">
    <name type="scientific">Cucurbita moschata</name>
    <name type="common">Winter crookneck squash</name>
    <name type="synonym">Cucurbita pepo var. moschata</name>
    <dbReference type="NCBI Taxonomy" id="3662"/>
    <lineage>
        <taxon>Eukaryota</taxon>
        <taxon>Viridiplantae</taxon>
        <taxon>Streptophyta</taxon>
        <taxon>Embryophyta</taxon>
        <taxon>Tracheophyta</taxon>
        <taxon>Spermatophyta</taxon>
        <taxon>Magnoliopsida</taxon>
        <taxon>eudicotyledons</taxon>
        <taxon>Gunneridae</taxon>
        <taxon>Pentapetalae</taxon>
        <taxon>rosids</taxon>
        <taxon>fabids</taxon>
        <taxon>Cucurbitales</taxon>
        <taxon>Cucurbitaceae</taxon>
        <taxon>Cucurbiteae</taxon>
        <taxon>Cucurbita</taxon>
    </lineage>
</organism>
<reference evidence="3" key="1">
    <citation type="submission" date="2025-08" db="UniProtKB">
        <authorList>
            <consortium name="RefSeq"/>
        </authorList>
    </citation>
    <scope>IDENTIFICATION</scope>
    <source>
        <tissue evidence="3">Young leaves</tissue>
    </source>
</reference>
<accession>A0A6J1GYM5</accession>
<feature type="compositionally biased region" description="Basic and acidic residues" evidence="1">
    <location>
        <begin position="196"/>
        <end position="205"/>
    </location>
</feature>
<evidence type="ECO:0000256" key="1">
    <source>
        <dbReference type="SAM" id="MobiDB-lite"/>
    </source>
</evidence>
<evidence type="ECO:0000313" key="2">
    <source>
        <dbReference type="Proteomes" id="UP000504609"/>
    </source>
</evidence>
<dbReference type="KEGG" id="cmos:111458463"/>
<dbReference type="PANTHER" id="PTHR33130:SF43">
    <property type="entry name" value="OS01G0688600 PROTEIN"/>
    <property type="match status" value="1"/>
</dbReference>
<name>A0A6J1GYM5_CUCMO</name>
<feature type="region of interest" description="Disordered" evidence="1">
    <location>
        <begin position="135"/>
        <end position="166"/>
    </location>
</feature>
<dbReference type="PANTHER" id="PTHR33130">
    <property type="entry name" value="PUTATIVE (DUF1639)-RELATED"/>
    <property type="match status" value="1"/>
</dbReference>
<dbReference type="InterPro" id="IPR012438">
    <property type="entry name" value="DUF1639"/>
</dbReference>
<keyword evidence="2" id="KW-1185">Reference proteome</keyword>